<gene>
    <name evidence="2" type="ORF">FANTH_6653</name>
</gene>
<dbReference type="EMBL" id="JABEVY010000146">
    <property type="protein sequence ID" value="KAF5246792.1"/>
    <property type="molecule type" value="Genomic_DNA"/>
</dbReference>
<evidence type="ECO:0000313" key="3">
    <source>
        <dbReference type="Proteomes" id="UP000573603"/>
    </source>
</evidence>
<dbReference type="Proteomes" id="UP000573603">
    <property type="component" value="Unassembled WGS sequence"/>
</dbReference>
<feature type="region of interest" description="Disordered" evidence="1">
    <location>
        <begin position="1"/>
        <end position="115"/>
    </location>
</feature>
<feature type="compositionally biased region" description="Basic residues" evidence="1">
    <location>
        <begin position="45"/>
        <end position="55"/>
    </location>
</feature>
<evidence type="ECO:0000313" key="2">
    <source>
        <dbReference type="EMBL" id="KAF5246792.1"/>
    </source>
</evidence>
<organism evidence="2 3">
    <name type="scientific">Fusarium anthophilum</name>
    <dbReference type="NCBI Taxonomy" id="48485"/>
    <lineage>
        <taxon>Eukaryota</taxon>
        <taxon>Fungi</taxon>
        <taxon>Dikarya</taxon>
        <taxon>Ascomycota</taxon>
        <taxon>Pezizomycotina</taxon>
        <taxon>Sordariomycetes</taxon>
        <taxon>Hypocreomycetidae</taxon>
        <taxon>Hypocreales</taxon>
        <taxon>Nectriaceae</taxon>
        <taxon>Fusarium</taxon>
        <taxon>Fusarium fujikuroi species complex</taxon>
    </lineage>
</organism>
<comment type="caution">
    <text evidence="2">The sequence shown here is derived from an EMBL/GenBank/DDBJ whole genome shotgun (WGS) entry which is preliminary data.</text>
</comment>
<reference evidence="2 3" key="1">
    <citation type="journal article" date="2020" name="BMC Genomics">
        <title>Correction to: Identification and distribution of gene clusters required for synthesis of sphingolipid metabolism inhibitors in diverse species of the filamentous fungus Fusarium.</title>
        <authorList>
            <person name="Kim H.S."/>
            <person name="Lohmar J.M."/>
            <person name="Busman M."/>
            <person name="Brown D.W."/>
            <person name="Naumann T.A."/>
            <person name="Divon H.H."/>
            <person name="Lysoe E."/>
            <person name="Uhlig S."/>
            <person name="Proctor R.H."/>
        </authorList>
    </citation>
    <scope>NUCLEOTIDE SEQUENCE [LARGE SCALE GENOMIC DNA]</scope>
    <source>
        <strain evidence="2 3">NRRL 25214</strain>
    </source>
</reference>
<dbReference type="AlphaFoldDB" id="A0A8H4ZHC9"/>
<protein>
    <submittedName>
        <fullName evidence="2">Uncharacterized protein</fullName>
    </submittedName>
</protein>
<feature type="compositionally biased region" description="Basic and acidic residues" evidence="1">
    <location>
        <begin position="76"/>
        <end position="115"/>
    </location>
</feature>
<accession>A0A8H4ZHC9</accession>
<keyword evidence="3" id="KW-1185">Reference proteome</keyword>
<evidence type="ECO:0000256" key="1">
    <source>
        <dbReference type="SAM" id="MobiDB-lite"/>
    </source>
</evidence>
<sequence>MSCQNNNSTNTKENAGRRRSSTVLASTGNFDNEPVDRSSETVLTRKQKRANRRSTLRMQSEVAPFLGMGFSDEEDAKDKTQVGDKKEDEQANQMRDDEPKKDGKDEAEGEGEKEK</sequence>
<feature type="compositionally biased region" description="Polar residues" evidence="1">
    <location>
        <begin position="1"/>
        <end position="13"/>
    </location>
</feature>
<name>A0A8H4ZHC9_9HYPO</name>
<feature type="compositionally biased region" description="Polar residues" evidence="1">
    <location>
        <begin position="21"/>
        <end position="30"/>
    </location>
</feature>
<proteinExistence type="predicted"/>